<feature type="compositionally biased region" description="Basic residues" evidence="2">
    <location>
        <begin position="74"/>
        <end position="83"/>
    </location>
</feature>
<dbReference type="AlphaFoldDB" id="A0AAX4PAK7"/>
<evidence type="ECO:0000313" key="5">
    <source>
        <dbReference type="Proteomes" id="UP001472866"/>
    </source>
</evidence>
<dbReference type="EMBL" id="CP151507">
    <property type="protein sequence ID" value="WZN63233.1"/>
    <property type="molecule type" value="Genomic_DNA"/>
</dbReference>
<feature type="compositionally biased region" description="Polar residues" evidence="2">
    <location>
        <begin position="104"/>
        <end position="121"/>
    </location>
</feature>
<dbReference type="Pfam" id="PF02234">
    <property type="entry name" value="CDI"/>
    <property type="match status" value="1"/>
</dbReference>
<dbReference type="Gene3D" id="4.10.365.10">
    <property type="entry name" value="p27"/>
    <property type="match status" value="1"/>
</dbReference>
<sequence>MSEARHRRRAGCRSLKSFARVAKRTCERQRAKQADLGGVESSSYLGPITRTRAKAKRIQEEPSCSYEVVGHGQPARRRRQRRRRSEDDDAEGDRFPLAPPSPMSCESSETTEHPASTLSRESSFAMVDNVLVAAEKKEAAVDDADEGCSAAITNFLDKLEARQSLKADRASREYNFDFDADRPLPGEIEWTKA</sequence>
<dbReference type="GO" id="GO:0051726">
    <property type="term" value="P:regulation of cell cycle"/>
    <property type="evidence" value="ECO:0007669"/>
    <property type="project" value="InterPro"/>
</dbReference>
<keyword evidence="1" id="KW-0649">Protein kinase inhibitor</keyword>
<feature type="domain" description="Cyclin-dependent kinase inhibitor" evidence="3">
    <location>
        <begin position="154"/>
        <end position="192"/>
    </location>
</feature>
<keyword evidence="5" id="KW-1185">Reference proteome</keyword>
<dbReference type="GO" id="GO:0004861">
    <property type="term" value="F:cyclin-dependent protein serine/threonine kinase inhibitor activity"/>
    <property type="evidence" value="ECO:0007669"/>
    <property type="project" value="InterPro"/>
</dbReference>
<dbReference type="InterPro" id="IPR003175">
    <property type="entry name" value="CDI_dom"/>
</dbReference>
<evidence type="ECO:0000313" key="4">
    <source>
        <dbReference type="EMBL" id="WZN63233.1"/>
    </source>
</evidence>
<evidence type="ECO:0000256" key="1">
    <source>
        <dbReference type="ARBA" id="ARBA00023013"/>
    </source>
</evidence>
<name>A0AAX4PAK7_9CHLO</name>
<dbReference type="Proteomes" id="UP001472866">
    <property type="component" value="Chromosome 07"/>
</dbReference>
<feature type="region of interest" description="Disordered" evidence="2">
    <location>
        <begin position="26"/>
        <end position="121"/>
    </location>
</feature>
<dbReference type="GO" id="GO:0005634">
    <property type="term" value="C:nucleus"/>
    <property type="evidence" value="ECO:0007669"/>
    <property type="project" value="InterPro"/>
</dbReference>
<reference evidence="4 5" key="1">
    <citation type="submission" date="2024-03" db="EMBL/GenBank/DDBJ databases">
        <title>Complete genome sequence of the green alga Chloropicon roscoffensis RCC1871.</title>
        <authorList>
            <person name="Lemieux C."/>
            <person name="Pombert J.-F."/>
            <person name="Otis C."/>
            <person name="Turmel M."/>
        </authorList>
    </citation>
    <scope>NUCLEOTIDE SEQUENCE [LARGE SCALE GENOMIC DNA]</scope>
    <source>
        <strain evidence="4 5">RCC1871</strain>
    </source>
</reference>
<accession>A0AAX4PAK7</accession>
<evidence type="ECO:0000256" key="2">
    <source>
        <dbReference type="SAM" id="MobiDB-lite"/>
    </source>
</evidence>
<gene>
    <name evidence="4" type="ORF">HKI87_07g47810</name>
</gene>
<protein>
    <recommendedName>
        <fullName evidence="3">Cyclin-dependent kinase inhibitor domain-containing protein</fullName>
    </recommendedName>
</protein>
<proteinExistence type="predicted"/>
<organism evidence="4 5">
    <name type="scientific">Chloropicon roscoffensis</name>
    <dbReference type="NCBI Taxonomy" id="1461544"/>
    <lineage>
        <taxon>Eukaryota</taxon>
        <taxon>Viridiplantae</taxon>
        <taxon>Chlorophyta</taxon>
        <taxon>Chloropicophyceae</taxon>
        <taxon>Chloropicales</taxon>
        <taxon>Chloropicaceae</taxon>
        <taxon>Chloropicon</taxon>
    </lineage>
</organism>
<evidence type="ECO:0000259" key="3">
    <source>
        <dbReference type="Pfam" id="PF02234"/>
    </source>
</evidence>
<dbReference type="InterPro" id="IPR044898">
    <property type="entry name" value="CDI_dom_sf"/>
</dbReference>